<proteinExistence type="predicted"/>
<feature type="transmembrane region" description="Helical" evidence="1">
    <location>
        <begin position="20"/>
        <end position="44"/>
    </location>
</feature>
<protein>
    <recommendedName>
        <fullName evidence="3">Transmembrane protein</fullName>
    </recommendedName>
</protein>
<sequence length="143" mass="15538">MQDFIDFICSTLLDWPLGTLLGSVLVLSTLLGAGLLLAGIYYLVDSVGGIVESGSAHVVCKTFTPAHMRTIWVYNATTKTTMPTYVFHSDCWTVVVDVGVGRGRFDVPREFFESVTDGYPVSARFKRGRFSGKVYVKGLSAGG</sequence>
<dbReference type="AlphaFoldDB" id="V5YNN5"/>
<keyword evidence="1" id="KW-0472">Membrane</keyword>
<organism evidence="2">
    <name type="scientific">Burkholderia sp. M701</name>
    <dbReference type="NCBI Taxonomy" id="326454"/>
    <lineage>
        <taxon>Bacteria</taxon>
        <taxon>Pseudomonadati</taxon>
        <taxon>Pseudomonadota</taxon>
        <taxon>Betaproteobacteria</taxon>
        <taxon>Burkholderiales</taxon>
        <taxon>Burkholderiaceae</taxon>
        <taxon>Burkholderia</taxon>
    </lineage>
</organism>
<dbReference type="RefSeq" id="WP_023842540.1">
    <property type="nucleotide sequence ID" value="NC_022995.1"/>
</dbReference>
<accession>V5YNN5</accession>
<reference evidence="2" key="1">
    <citation type="journal article" date="2014" name="Microbiology">
        <title>A 2,4-dichlorophenoxyacetic acid degradation plasmid pM7012 discloses distribution of an unclassified megaplasmid group across bacterial species.</title>
        <authorList>
            <person name="Sakai Y."/>
            <person name="Ogawa N."/>
            <person name="Shimomura Y."/>
            <person name="Fujii T."/>
        </authorList>
    </citation>
    <scope>NUCLEOTIDE SEQUENCE</scope>
    <source>
        <strain evidence="2">M701</strain>
    </source>
</reference>
<name>V5YNN5_9BURK</name>
<keyword evidence="1" id="KW-1133">Transmembrane helix</keyword>
<evidence type="ECO:0000313" key="2">
    <source>
        <dbReference type="EMBL" id="BAO18997.1"/>
    </source>
</evidence>
<evidence type="ECO:0000256" key="1">
    <source>
        <dbReference type="SAM" id="Phobius"/>
    </source>
</evidence>
<geneLocation type="plasmid" evidence="2">
    <name>pM7012</name>
</geneLocation>
<dbReference type="EMBL" id="AB853026">
    <property type="protein sequence ID" value="BAO18997.1"/>
    <property type="molecule type" value="Genomic_DNA"/>
</dbReference>
<keyword evidence="2" id="KW-0614">Plasmid</keyword>
<keyword evidence="1" id="KW-0812">Transmembrane</keyword>
<reference evidence="2" key="2">
    <citation type="submission" date="2024-06" db="EMBL/GenBank/DDBJ databases">
        <authorList>
            <person name="Sakai Y."/>
            <person name="Fujii T."/>
        </authorList>
    </citation>
    <scope>NUCLEOTIDE SEQUENCE</scope>
    <source>
        <strain evidence="2">M701</strain>
        <plasmid evidence="2">pM7012</plasmid>
    </source>
</reference>
<evidence type="ECO:0008006" key="3">
    <source>
        <dbReference type="Google" id="ProtNLM"/>
    </source>
</evidence>